<dbReference type="InterPro" id="IPR014284">
    <property type="entry name" value="RNA_pol_sigma-70_dom"/>
</dbReference>
<keyword evidence="4" id="KW-0804">Transcription</keyword>
<dbReference type="GO" id="GO:0003677">
    <property type="term" value="F:DNA binding"/>
    <property type="evidence" value="ECO:0007669"/>
    <property type="project" value="InterPro"/>
</dbReference>
<protein>
    <submittedName>
        <fullName evidence="8">DNA-directed RNA polymerase sigma-70 factor</fullName>
    </submittedName>
</protein>
<dbReference type="NCBIfam" id="TIGR02937">
    <property type="entry name" value="sigma70-ECF"/>
    <property type="match status" value="1"/>
</dbReference>
<feature type="domain" description="RNA polymerase sigma-70 region 2" evidence="6">
    <location>
        <begin position="9"/>
        <end position="74"/>
    </location>
</feature>
<keyword evidence="2" id="KW-0805">Transcription regulation</keyword>
<proteinExistence type="inferred from homology"/>
<evidence type="ECO:0000256" key="5">
    <source>
        <dbReference type="SAM" id="MobiDB-lite"/>
    </source>
</evidence>
<gene>
    <name evidence="8" type="ORF">GCM10017643_39710</name>
</gene>
<dbReference type="GO" id="GO:0016987">
    <property type="term" value="F:sigma factor activity"/>
    <property type="evidence" value="ECO:0007669"/>
    <property type="project" value="UniProtKB-KW"/>
</dbReference>
<evidence type="ECO:0000313" key="9">
    <source>
        <dbReference type="Proteomes" id="UP001143370"/>
    </source>
</evidence>
<dbReference type="InterPro" id="IPR007627">
    <property type="entry name" value="RNA_pol_sigma70_r2"/>
</dbReference>
<dbReference type="EMBL" id="BSFJ01000035">
    <property type="protein sequence ID" value="GLK73853.1"/>
    <property type="molecule type" value="Genomic_DNA"/>
</dbReference>
<comment type="similarity">
    <text evidence="1">Belongs to the sigma-70 factor family. ECF subfamily.</text>
</comment>
<reference evidence="8" key="2">
    <citation type="submission" date="2023-01" db="EMBL/GenBank/DDBJ databases">
        <authorList>
            <person name="Sun Q."/>
            <person name="Evtushenko L."/>
        </authorList>
    </citation>
    <scope>NUCLEOTIDE SEQUENCE</scope>
    <source>
        <strain evidence="8">VKM B-2484</strain>
    </source>
</reference>
<accession>A0A9W6JDZ9</accession>
<name>A0A9W6JDZ9_9HYPH</name>
<dbReference type="SUPFAM" id="SSF88659">
    <property type="entry name" value="Sigma3 and sigma4 domains of RNA polymerase sigma factors"/>
    <property type="match status" value="1"/>
</dbReference>
<dbReference type="InterPro" id="IPR013324">
    <property type="entry name" value="RNA_pol_sigma_r3/r4-like"/>
</dbReference>
<dbReference type="Pfam" id="PF04542">
    <property type="entry name" value="Sigma70_r2"/>
    <property type="match status" value="1"/>
</dbReference>
<organism evidence="8 9">
    <name type="scientific">Ancylobacter dichloromethanicus</name>
    <dbReference type="NCBI Taxonomy" id="518825"/>
    <lineage>
        <taxon>Bacteria</taxon>
        <taxon>Pseudomonadati</taxon>
        <taxon>Pseudomonadota</taxon>
        <taxon>Alphaproteobacteria</taxon>
        <taxon>Hyphomicrobiales</taxon>
        <taxon>Xanthobacteraceae</taxon>
        <taxon>Ancylobacter</taxon>
    </lineage>
</organism>
<dbReference type="Pfam" id="PF08281">
    <property type="entry name" value="Sigma70_r4_2"/>
    <property type="match status" value="1"/>
</dbReference>
<keyword evidence="9" id="KW-1185">Reference proteome</keyword>
<evidence type="ECO:0000256" key="3">
    <source>
        <dbReference type="ARBA" id="ARBA00023082"/>
    </source>
</evidence>
<dbReference type="InterPro" id="IPR013249">
    <property type="entry name" value="RNA_pol_sigma70_r4_t2"/>
</dbReference>
<dbReference type="Proteomes" id="UP001143370">
    <property type="component" value="Unassembled WGS sequence"/>
</dbReference>
<comment type="caution">
    <text evidence="8">The sequence shown here is derived from an EMBL/GenBank/DDBJ whole genome shotgun (WGS) entry which is preliminary data.</text>
</comment>
<keyword evidence="3" id="KW-0731">Sigma factor</keyword>
<dbReference type="GO" id="GO:0000428">
    <property type="term" value="C:DNA-directed RNA polymerase complex"/>
    <property type="evidence" value="ECO:0007669"/>
    <property type="project" value="UniProtKB-KW"/>
</dbReference>
<dbReference type="PANTHER" id="PTHR43133">
    <property type="entry name" value="RNA POLYMERASE ECF-TYPE SIGMA FACTO"/>
    <property type="match status" value="1"/>
</dbReference>
<dbReference type="Gene3D" id="1.10.10.10">
    <property type="entry name" value="Winged helix-like DNA-binding domain superfamily/Winged helix DNA-binding domain"/>
    <property type="match status" value="1"/>
</dbReference>
<dbReference type="RefSeq" id="WP_213368191.1">
    <property type="nucleotide sequence ID" value="NZ_BSFJ01000035.1"/>
</dbReference>
<sequence length="164" mass="18965">MQPDLSLVFSTHGNELRSYLQHRLGDGHTASDLVQDAFLNVLERPDTRIHDIRAYLYAIARNLLLNHRKQEARRRTETRAPEAFTQMAADQPSPEDVVDSRLQLERVHALVRELPHRTQEIFVLNRIEGLTHAQVARQLRLSESAVQKHLALAIARMTRRLRGR</sequence>
<evidence type="ECO:0000256" key="2">
    <source>
        <dbReference type="ARBA" id="ARBA00023015"/>
    </source>
</evidence>
<feature type="region of interest" description="Disordered" evidence="5">
    <location>
        <begin position="73"/>
        <end position="96"/>
    </location>
</feature>
<dbReference type="Gene3D" id="1.10.1740.10">
    <property type="match status" value="1"/>
</dbReference>
<evidence type="ECO:0000313" key="8">
    <source>
        <dbReference type="EMBL" id="GLK73853.1"/>
    </source>
</evidence>
<dbReference type="InterPro" id="IPR039425">
    <property type="entry name" value="RNA_pol_sigma-70-like"/>
</dbReference>
<dbReference type="InterPro" id="IPR036388">
    <property type="entry name" value="WH-like_DNA-bd_sf"/>
</dbReference>
<reference evidence="8" key="1">
    <citation type="journal article" date="2014" name="Int. J. Syst. Evol. Microbiol.">
        <title>Complete genome sequence of Corynebacterium casei LMG S-19264T (=DSM 44701T), isolated from a smear-ripened cheese.</title>
        <authorList>
            <consortium name="US DOE Joint Genome Institute (JGI-PGF)"/>
            <person name="Walter F."/>
            <person name="Albersmeier A."/>
            <person name="Kalinowski J."/>
            <person name="Ruckert C."/>
        </authorList>
    </citation>
    <scope>NUCLEOTIDE SEQUENCE</scope>
    <source>
        <strain evidence="8">VKM B-2484</strain>
    </source>
</reference>
<evidence type="ECO:0000259" key="6">
    <source>
        <dbReference type="Pfam" id="PF04542"/>
    </source>
</evidence>
<dbReference type="PANTHER" id="PTHR43133:SF63">
    <property type="entry name" value="RNA POLYMERASE SIGMA FACTOR FECI-RELATED"/>
    <property type="match status" value="1"/>
</dbReference>
<evidence type="ECO:0000256" key="4">
    <source>
        <dbReference type="ARBA" id="ARBA00023163"/>
    </source>
</evidence>
<dbReference type="InterPro" id="IPR013325">
    <property type="entry name" value="RNA_pol_sigma_r2"/>
</dbReference>
<evidence type="ECO:0000256" key="1">
    <source>
        <dbReference type="ARBA" id="ARBA00010641"/>
    </source>
</evidence>
<feature type="domain" description="RNA polymerase sigma factor 70 region 4 type 2" evidence="7">
    <location>
        <begin position="105"/>
        <end position="157"/>
    </location>
</feature>
<dbReference type="AlphaFoldDB" id="A0A9W6JDZ9"/>
<keyword evidence="8" id="KW-0240">DNA-directed RNA polymerase</keyword>
<evidence type="ECO:0000259" key="7">
    <source>
        <dbReference type="Pfam" id="PF08281"/>
    </source>
</evidence>
<dbReference type="SUPFAM" id="SSF88946">
    <property type="entry name" value="Sigma2 domain of RNA polymerase sigma factors"/>
    <property type="match status" value="1"/>
</dbReference>
<dbReference type="GO" id="GO:0006352">
    <property type="term" value="P:DNA-templated transcription initiation"/>
    <property type="evidence" value="ECO:0007669"/>
    <property type="project" value="InterPro"/>
</dbReference>